<dbReference type="InterPro" id="IPR020846">
    <property type="entry name" value="MFS_dom"/>
</dbReference>
<dbReference type="GO" id="GO:0022857">
    <property type="term" value="F:transmembrane transporter activity"/>
    <property type="evidence" value="ECO:0007669"/>
    <property type="project" value="InterPro"/>
</dbReference>
<organism evidence="8 9">
    <name type="scientific">Amycolatopsis suaedae</name>
    <dbReference type="NCBI Taxonomy" id="2510978"/>
    <lineage>
        <taxon>Bacteria</taxon>
        <taxon>Bacillati</taxon>
        <taxon>Actinomycetota</taxon>
        <taxon>Actinomycetes</taxon>
        <taxon>Pseudonocardiales</taxon>
        <taxon>Pseudonocardiaceae</taxon>
        <taxon>Amycolatopsis</taxon>
    </lineage>
</organism>
<protein>
    <submittedName>
        <fullName evidence="8">MFS transporter</fullName>
    </submittedName>
</protein>
<feature type="transmembrane region" description="Helical" evidence="6">
    <location>
        <begin position="208"/>
        <end position="226"/>
    </location>
</feature>
<sequence>MKGTVVQRKLAITAAGLSLVAVCYGLARFAYGLFVPALREEFHLDGATAGVIASASYAGYCVAIVVASLATQRWGARPVAVAAGIAATAGTALIASAPTAALLAVGVVVGGSSTGLASPPLADAVAKWVPAHRADRIQAVVNSGTGAGVLVSGPVALLADDSWRAAWWAFAAIAAAVTVWIAFAVPGGPAAVTPGSRTRVLPPGAPRLLIAATALGVSSAAVWTFGRDVLVTEGGASALTSTLVWIVLGAAGILGGLAGDLATKLGTGRAWTATMVALGAATATLALAADHVVVTVPAGAVFGASYIALTGLALLWATRVYAERPAFGVGAAFLLVAVGQAAGAPLIGLLSDTYGPVTAFLVATAVALAGGLVRPARTSRPDAATTADPAPRPG</sequence>
<evidence type="ECO:0000256" key="3">
    <source>
        <dbReference type="ARBA" id="ARBA00022692"/>
    </source>
</evidence>
<reference evidence="8 9" key="1">
    <citation type="submission" date="2019-02" db="EMBL/GenBank/DDBJ databases">
        <title>Draft genome sequence of Amycolatopsis sp. 8-3EHSu isolated from roots of Suaeda maritima.</title>
        <authorList>
            <person name="Duangmal K."/>
            <person name="Chantavorakit T."/>
        </authorList>
    </citation>
    <scope>NUCLEOTIDE SEQUENCE [LARGE SCALE GENOMIC DNA]</scope>
    <source>
        <strain evidence="8 9">8-3EHSu</strain>
    </source>
</reference>
<feature type="transmembrane region" description="Helical" evidence="6">
    <location>
        <begin position="165"/>
        <end position="187"/>
    </location>
</feature>
<name>A0A4Q7J7I6_9PSEU</name>
<keyword evidence="5 6" id="KW-0472">Membrane</keyword>
<dbReference type="EMBL" id="SFCC01000007">
    <property type="protein sequence ID" value="RZQ63139.1"/>
    <property type="molecule type" value="Genomic_DNA"/>
</dbReference>
<gene>
    <name evidence="8" type="ORF">EWH70_15775</name>
</gene>
<evidence type="ECO:0000256" key="6">
    <source>
        <dbReference type="SAM" id="Phobius"/>
    </source>
</evidence>
<evidence type="ECO:0000256" key="5">
    <source>
        <dbReference type="ARBA" id="ARBA00023136"/>
    </source>
</evidence>
<keyword evidence="9" id="KW-1185">Reference proteome</keyword>
<feature type="transmembrane region" description="Helical" evidence="6">
    <location>
        <begin position="46"/>
        <end position="67"/>
    </location>
</feature>
<evidence type="ECO:0000259" key="7">
    <source>
        <dbReference type="PROSITE" id="PS50850"/>
    </source>
</evidence>
<evidence type="ECO:0000256" key="2">
    <source>
        <dbReference type="ARBA" id="ARBA00022475"/>
    </source>
</evidence>
<dbReference type="InterPro" id="IPR011701">
    <property type="entry name" value="MFS"/>
</dbReference>
<evidence type="ECO:0000256" key="1">
    <source>
        <dbReference type="ARBA" id="ARBA00004651"/>
    </source>
</evidence>
<keyword evidence="3 6" id="KW-0812">Transmembrane</keyword>
<dbReference type="Pfam" id="PF07690">
    <property type="entry name" value="MFS_1"/>
    <property type="match status" value="1"/>
</dbReference>
<accession>A0A4Q7J7I6</accession>
<feature type="transmembrane region" description="Helical" evidence="6">
    <location>
        <begin position="12"/>
        <end position="34"/>
    </location>
</feature>
<dbReference type="PROSITE" id="PS50850">
    <property type="entry name" value="MFS"/>
    <property type="match status" value="1"/>
</dbReference>
<dbReference type="SUPFAM" id="SSF103473">
    <property type="entry name" value="MFS general substrate transporter"/>
    <property type="match status" value="1"/>
</dbReference>
<proteinExistence type="predicted"/>
<dbReference type="InterPro" id="IPR050189">
    <property type="entry name" value="MFS_Efflux_Transporters"/>
</dbReference>
<dbReference type="Gene3D" id="1.20.1250.20">
    <property type="entry name" value="MFS general substrate transporter like domains"/>
    <property type="match status" value="2"/>
</dbReference>
<feature type="transmembrane region" description="Helical" evidence="6">
    <location>
        <begin position="270"/>
        <end position="289"/>
    </location>
</feature>
<feature type="transmembrane region" description="Helical" evidence="6">
    <location>
        <begin position="79"/>
        <end position="109"/>
    </location>
</feature>
<evidence type="ECO:0000313" key="9">
    <source>
        <dbReference type="Proteomes" id="UP000292003"/>
    </source>
</evidence>
<evidence type="ECO:0000256" key="4">
    <source>
        <dbReference type="ARBA" id="ARBA00022989"/>
    </source>
</evidence>
<evidence type="ECO:0000313" key="8">
    <source>
        <dbReference type="EMBL" id="RZQ63139.1"/>
    </source>
</evidence>
<dbReference type="GO" id="GO:0005886">
    <property type="term" value="C:plasma membrane"/>
    <property type="evidence" value="ECO:0007669"/>
    <property type="project" value="UniProtKB-SubCell"/>
</dbReference>
<dbReference type="PANTHER" id="PTHR43124:SF3">
    <property type="entry name" value="CHLORAMPHENICOL EFFLUX PUMP RV0191"/>
    <property type="match status" value="1"/>
</dbReference>
<dbReference type="Proteomes" id="UP000292003">
    <property type="component" value="Unassembled WGS sequence"/>
</dbReference>
<keyword evidence="4 6" id="KW-1133">Transmembrane helix</keyword>
<feature type="transmembrane region" description="Helical" evidence="6">
    <location>
        <begin position="327"/>
        <end position="347"/>
    </location>
</feature>
<dbReference type="AlphaFoldDB" id="A0A4Q7J7I6"/>
<keyword evidence="2" id="KW-1003">Cell membrane</keyword>
<feature type="transmembrane region" description="Helical" evidence="6">
    <location>
        <begin position="295"/>
        <end position="315"/>
    </location>
</feature>
<comment type="subcellular location">
    <subcellularLocation>
        <location evidence="1">Cell membrane</location>
        <topology evidence="1">Multi-pass membrane protein</topology>
    </subcellularLocation>
</comment>
<dbReference type="PANTHER" id="PTHR43124">
    <property type="entry name" value="PURINE EFFLUX PUMP PBUE"/>
    <property type="match status" value="1"/>
</dbReference>
<comment type="caution">
    <text evidence="8">The sequence shown here is derived from an EMBL/GenBank/DDBJ whole genome shotgun (WGS) entry which is preliminary data.</text>
</comment>
<feature type="transmembrane region" description="Helical" evidence="6">
    <location>
        <begin position="353"/>
        <end position="373"/>
    </location>
</feature>
<dbReference type="OrthoDB" id="2957247at2"/>
<feature type="transmembrane region" description="Helical" evidence="6">
    <location>
        <begin position="238"/>
        <end position="258"/>
    </location>
</feature>
<feature type="domain" description="Major facilitator superfamily (MFS) profile" evidence="7">
    <location>
        <begin position="9"/>
        <end position="382"/>
    </location>
</feature>
<dbReference type="InterPro" id="IPR036259">
    <property type="entry name" value="MFS_trans_sf"/>
</dbReference>